<feature type="compositionally biased region" description="Gly residues" evidence="1">
    <location>
        <begin position="1183"/>
        <end position="1194"/>
    </location>
</feature>
<evidence type="ECO:0000259" key="2">
    <source>
        <dbReference type="PROSITE" id="PS51272"/>
    </source>
</evidence>
<feature type="region of interest" description="Disordered" evidence="1">
    <location>
        <begin position="1179"/>
        <end position="1229"/>
    </location>
</feature>
<proteinExistence type="predicted"/>
<reference evidence="3" key="1">
    <citation type="submission" date="2020-12" db="EMBL/GenBank/DDBJ databases">
        <authorList>
            <person name="Huq M.A."/>
        </authorList>
    </citation>
    <scope>NUCLEOTIDE SEQUENCE</scope>
    <source>
        <strain evidence="3">MAHUQ-46</strain>
    </source>
</reference>
<dbReference type="EMBL" id="JAELUP010000077">
    <property type="protein sequence ID" value="MBJ6362512.1"/>
    <property type="molecule type" value="Genomic_DNA"/>
</dbReference>
<dbReference type="PANTHER" id="PTHR43308">
    <property type="entry name" value="OUTER MEMBRANE PROTEIN ALPHA-RELATED"/>
    <property type="match status" value="1"/>
</dbReference>
<dbReference type="PANTHER" id="PTHR43308:SF5">
    <property type="entry name" value="S-LAYER PROTEIN _ PEPTIDOGLYCAN ENDO-BETA-N-ACETYLGLUCOSAMINIDASE"/>
    <property type="match status" value="1"/>
</dbReference>
<dbReference type="Pfam" id="PF13290">
    <property type="entry name" value="CHB_HEX_C_1"/>
    <property type="match status" value="1"/>
</dbReference>
<feature type="domain" description="SLH" evidence="2">
    <location>
        <begin position="1492"/>
        <end position="1552"/>
    </location>
</feature>
<protein>
    <submittedName>
        <fullName evidence="3">S-layer homology domain-containing protein</fullName>
    </submittedName>
</protein>
<accession>A0A934J8R7</accession>
<evidence type="ECO:0000313" key="4">
    <source>
        <dbReference type="Proteomes" id="UP000640274"/>
    </source>
</evidence>
<dbReference type="InterPro" id="IPR059177">
    <property type="entry name" value="GH29D-like_dom"/>
</dbReference>
<dbReference type="Gene3D" id="2.160.20.110">
    <property type="match status" value="2"/>
</dbReference>
<dbReference type="InterPro" id="IPR051465">
    <property type="entry name" value="Cell_Envelope_Struct_Comp"/>
</dbReference>
<feature type="domain" description="SLH" evidence="2">
    <location>
        <begin position="1428"/>
        <end position="1491"/>
    </location>
</feature>
<feature type="compositionally biased region" description="Basic and acidic residues" evidence="1">
    <location>
        <begin position="1196"/>
        <end position="1217"/>
    </location>
</feature>
<dbReference type="RefSeq" id="WP_199020057.1">
    <property type="nucleotide sequence ID" value="NZ_JAELUP010000077.1"/>
</dbReference>
<evidence type="ECO:0000313" key="3">
    <source>
        <dbReference type="EMBL" id="MBJ6362512.1"/>
    </source>
</evidence>
<gene>
    <name evidence="3" type="ORF">JFN88_14790</name>
</gene>
<dbReference type="Pfam" id="PF00395">
    <property type="entry name" value="SLH"/>
    <property type="match status" value="3"/>
</dbReference>
<name>A0A934J8R7_9BACL</name>
<keyword evidence="4" id="KW-1185">Reference proteome</keyword>
<sequence length="1616" mass="167297">MKRLTRHKAAIASWSKASIAIATRRWLTVVLSIVMVLNMVPVTAAADEPSFGAGEEGAALETFTDSIIVTAFDELPDELRWQNTMTPELPATISGIVEEESAQIPVIWEADHSFNADFPARGLYVFTAVPDEGYAIAPGVEAPRITVYIPQSADSMLMRMEGNGTDTSPLGIFTAAQLAEIAALVNTGKLESVILGNASAKVYLQLANDIDLSVYNSNGGWTPIGTNTKPFKGIFDGGGNKITGLVINRPGSDNQGLFGVIDFGGAVQNLGLANVKVAGKRYVGGVAGDVVGTVQNCYVTGSVSGVNTIGGVAGYIDETNNGNGTVQNCYASVSVRGTGNYIGGIAGYVDGTVKNSSTFGSISGNSDIGGVAGHVTGYGTLQNCYAAGNVSGIFSVGGIAGSIYGTLQNCAALNPVISGSMDVGRVTGDSRGDLSDNVAFSGIPGTWSDDFADGFDGESRTAEEISAAGFFEALFGNDAVWTYAIGKLPGLFGAAVDLPDHIVDKNGAEFLGSGTEQAPYQIRTASELATLAELVNAGTAPYANVAKYYELMRDIDLSGYVDNGGWEPIGTDDNPFRGRFNGGGKVISNMHINRSGISYQGLFGNINSGTVHNLGVANVNIKGGNFIGGIAGNMENSTVQNSFVTGIVSGIFSIGGVAGNAINSIIQSCYSSVSVSGTGDIGGVAGKITDGIVQNCYSAANVSGEGNEVGGMVGSIIDEGKVQHVYAVGNISGGAYVGGVAGSISSQGMLKNSVALNASVSGTSNIGRVAGYKMPGAVLAGNLAFSAMPGVWNDLDADRLNGADVFLTQIYAAAFWTTAGNWDTSGWDSNVWMIEDGKLPILKNVGGTQSGDGGPYLTMRDIAHAAVQVTGSYTYTGSPVRPTITVAFDGKTLAAGVDYTVSDKRNTEAGNSAVLTVQGIGNFTGTQDVVFIIQKAAGPAAPAVNGSSVVDNSTDTYTYTVDAIIGAEYRMDGGEWQDSNVFAGIAPTSSHTFFARIKETANVEAGAAGETGTVVFDNLNQSAPQAFSLIYASVDDESYTVTIPATAGAEYSFDGIAWSSNNSIEDVTPGATITGYKRVAARAGYNASPATSDSVTLPLLQVKSPTASPAGGMFIGSQIVTLSSATAGADIYYTTDGTAPTTGSTPYTAPFTLRATATIKAIAVKSGMADSDVLSMTFTKQSTGGGGSSGGGSDEGNPKPDMDEKDGADRLLPDKPTIDLNGTPLDPAGIDLTKPSVTLEAGLQNGTAYVGIPASILASFAAKNASFYIEIKTPYGSYRIPVNLASLIPEWKELLAKHNLQVGDISFKITLTDKSGNKALQAVLEKGLPNGKVLGAMVDYHLEIVKTKTGQSLGKVDTFSKAITRIIPLLKPMSAMPTQWGAFSYNEVAGKWGFVPARAVKMGGGDGKDGVWVVVINSYSNSTYMVADNATSFVDVQKHWAKSSIELVAAKGLVSGVGNDRYHPDKAVTRAEFAAMLVRALGRGASASDAASYGDVGADAWYAGEVATAKAMGLLDFAGGASFNPNQALTREEMGSMLAAAIRLEQPKAASEAANLDRYNDIGSVDASYLESIRLLVKLQIMVGTSEDAFSPKSVTTRAQASIVFIRMLRQLGMID</sequence>
<feature type="domain" description="SLH" evidence="2">
    <location>
        <begin position="1556"/>
        <end position="1616"/>
    </location>
</feature>
<evidence type="ECO:0000256" key="1">
    <source>
        <dbReference type="SAM" id="MobiDB-lite"/>
    </source>
</evidence>
<organism evidence="3 4">
    <name type="scientific">Paenibacillus roseus</name>
    <dbReference type="NCBI Taxonomy" id="2798579"/>
    <lineage>
        <taxon>Bacteria</taxon>
        <taxon>Bacillati</taxon>
        <taxon>Bacillota</taxon>
        <taxon>Bacilli</taxon>
        <taxon>Bacillales</taxon>
        <taxon>Paenibacillaceae</taxon>
        <taxon>Paenibacillus</taxon>
    </lineage>
</organism>
<comment type="caution">
    <text evidence="3">The sequence shown here is derived from an EMBL/GenBank/DDBJ whole genome shotgun (WGS) entry which is preliminary data.</text>
</comment>
<dbReference type="InterPro" id="IPR001119">
    <property type="entry name" value="SLH_dom"/>
</dbReference>
<dbReference type="Proteomes" id="UP000640274">
    <property type="component" value="Unassembled WGS sequence"/>
</dbReference>
<dbReference type="PROSITE" id="PS51272">
    <property type="entry name" value="SLH"/>
    <property type="match status" value="3"/>
</dbReference>